<feature type="region of interest" description="Disordered" evidence="1">
    <location>
        <begin position="120"/>
        <end position="144"/>
    </location>
</feature>
<evidence type="ECO:0000256" key="1">
    <source>
        <dbReference type="SAM" id="MobiDB-lite"/>
    </source>
</evidence>
<comment type="caution">
    <text evidence="2">The sequence shown here is derived from an EMBL/GenBank/DDBJ whole genome shotgun (WGS) entry which is preliminary data.</text>
</comment>
<keyword evidence="3" id="KW-1185">Reference proteome</keyword>
<dbReference type="EMBL" id="JAPDOG010000021">
    <property type="protein sequence ID" value="MCW3783562.1"/>
    <property type="molecule type" value="Genomic_DNA"/>
</dbReference>
<proteinExistence type="predicted"/>
<accession>A0ABT3J7A1</accession>
<name>A0ABT3J7A1_9RHOB</name>
<evidence type="ECO:0000313" key="2">
    <source>
        <dbReference type="EMBL" id="MCW3783562.1"/>
    </source>
</evidence>
<reference evidence="2 3" key="1">
    <citation type="submission" date="2022-10" db="EMBL/GenBank/DDBJ databases">
        <title>Defluviimonas sp. CAU 1641 isolated from mud.</title>
        <authorList>
            <person name="Kim W."/>
        </authorList>
    </citation>
    <scope>NUCLEOTIDE SEQUENCE [LARGE SCALE GENOMIC DNA]</scope>
    <source>
        <strain evidence="2 3">CAU 1641</strain>
    </source>
</reference>
<dbReference type="RefSeq" id="WP_264773007.1">
    <property type="nucleotide sequence ID" value="NZ_JAPDOG010000021.1"/>
</dbReference>
<feature type="region of interest" description="Disordered" evidence="1">
    <location>
        <begin position="52"/>
        <end position="108"/>
    </location>
</feature>
<evidence type="ECO:0000313" key="3">
    <source>
        <dbReference type="Proteomes" id="UP001207582"/>
    </source>
</evidence>
<gene>
    <name evidence="2" type="ORF">OM960_18645</name>
</gene>
<sequence>MSTLLSALIIFAPTGIAGLLILRSNCKRRAATSPGDRARRFDEDLHLDIATDPSAIRRGVPSADRAFPNADAASGNARTRPASSGSRRAEPALTRPHHSGRTAAMDDADLTTVIAGSSGISHSASGGGCSSSADGGFDGGSSCD</sequence>
<dbReference type="Proteomes" id="UP001207582">
    <property type="component" value="Unassembled WGS sequence"/>
</dbReference>
<organism evidence="2 3">
    <name type="scientific">Defluviimonas salinarum</name>
    <dbReference type="NCBI Taxonomy" id="2992147"/>
    <lineage>
        <taxon>Bacteria</taxon>
        <taxon>Pseudomonadati</taxon>
        <taxon>Pseudomonadota</taxon>
        <taxon>Alphaproteobacteria</taxon>
        <taxon>Rhodobacterales</taxon>
        <taxon>Paracoccaceae</taxon>
        <taxon>Albidovulum</taxon>
    </lineage>
</organism>
<protein>
    <submittedName>
        <fullName evidence="2">Uncharacterized protein</fullName>
    </submittedName>
</protein>